<dbReference type="Gene3D" id="1.10.10.60">
    <property type="entry name" value="Homeodomain-like"/>
    <property type="match status" value="1"/>
</dbReference>
<dbReference type="EMBL" id="AMXI01000930">
    <property type="protein sequence ID" value="EKN41094.1"/>
    <property type="molecule type" value="Genomic_DNA"/>
</dbReference>
<organism evidence="1 2">
    <name type="scientific">Clostridium botulinum CFSAN001627</name>
    <dbReference type="NCBI Taxonomy" id="1232189"/>
    <lineage>
        <taxon>Bacteria</taxon>
        <taxon>Bacillati</taxon>
        <taxon>Bacillota</taxon>
        <taxon>Clostridia</taxon>
        <taxon>Eubacteriales</taxon>
        <taxon>Clostridiaceae</taxon>
        <taxon>Clostridium</taxon>
    </lineage>
</organism>
<dbReference type="Proteomes" id="UP000011944">
    <property type="component" value="Unassembled WGS sequence"/>
</dbReference>
<comment type="caution">
    <text evidence="1">The sequence shown here is derived from an EMBL/GenBank/DDBJ whole genome shotgun (WGS) entry which is preliminary data.</text>
</comment>
<reference evidence="1 2" key="1">
    <citation type="submission" date="2012-10" db="EMBL/GenBank/DDBJ databases">
        <authorList>
            <person name="Strain E.A."/>
            <person name="Brown E."/>
            <person name="Allard M.W."/>
            <person name="Gonzalez-Escalona N."/>
            <person name="Timme R."/>
        </authorList>
    </citation>
    <scope>NUCLEOTIDE SEQUENCE [LARGE SCALE GENOMIC DNA]</scope>
    <source>
        <strain evidence="1 2">CFSAN001627</strain>
    </source>
</reference>
<evidence type="ECO:0000313" key="2">
    <source>
        <dbReference type="Proteomes" id="UP000011944"/>
    </source>
</evidence>
<evidence type="ECO:0000313" key="1">
    <source>
        <dbReference type="EMBL" id="EKN41094.1"/>
    </source>
</evidence>
<name>M1ZVL5_CLOBO</name>
<reference evidence="1 2" key="2">
    <citation type="submission" date="2013-03" db="EMBL/GenBank/DDBJ databases">
        <title>Diversity in Clostridium botulinum.</title>
        <authorList>
            <person name="Timme R.E."/>
            <person name="Allard M."/>
            <person name="Luo Y."/>
            <person name="Strain E."/>
            <person name="Gonzalez-Escalona N."/>
            <person name="Brown E."/>
        </authorList>
    </citation>
    <scope>NUCLEOTIDE SEQUENCE [LARGE SCALE GENOMIC DNA]</scope>
    <source>
        <strain evidence="1 2">CFSAN001627</strain>
    </source>
</reference>
<gene>
    <name evidence="1" type="ORF">CFSAN001627_15403</name>
</gene>
<sequence length="49" mass="5650">MEWLKQLSQAIDYIENNLEGDISYDEAAKIACCSTYYILLSFCPVSYFS</sequence>
<proteinExistence type="predicted"/>
<dbReference type="AlphaFoldDB" id="M1ZVL5"/>
<accession>M1ZVL5</accession>
<protein>
    <submittedName>
        <fullName evidence="1">AraC family transcriptional regulator</fullName>
    </submittedName>
</protein>